<dbReference type="EMBL" id="KN837109">
    <property type="protein sequence ID" value="KIJ45984.1"/>
    <property type="molecule type" value="Genomic_DNA"/>
</dbReference>
<evidence type="ECO:0000313" key="2">
    <source>
        <dbReference type="Proteomes" id="UP000054279"/>
    </source>
</evidence>
<reference evidence="1 2" key="1">
    <citation type="submission" date="2014-06" db="EMBL/GenBank/DDBJ databases">
        <title>Evolutionary Origins and Diversification of the Mycorrhizal Mutualists.</title>
        <authorList>
            <consortium name="DOE Joint Genome Institute"/>
            <consortium name="Mycorrhizal Genomics Consortium"/>
            <person name="Kohler A."/>
            <person name="Kuo A."/>
            <person name="Nagy L.G."/>
            <person name="Floudas D."/>
            <person name="Copeland A."/>
            <person name="Barry K.W."/>
            <person name="Cichocki N."/>
            <person name="Veneault-Fourrey C."/>
            <person name="LaButti K."/>
            <person name="Lindquist E.A."/>
            <person name="Lipzen A."/>
            <person name="Lundell T."/>
            <person name="Morin E."/>
            <person name="Murat C."/>
            <person name="Riley R."/>
            <person name="Ohm R."/>
            <person name="Sun H."/>
            <person name="Tunlid A."/>
            <person name="Henrissat B."/>
            <person name="Grigoriev I.V."/>
            <person name="Hibbett D.S."/>
            <person name="Martin F."/>
        </authorList>
    </citation>
    <scope>NUCLEOTIDE SEQUENCE [LARGE SCALE GENOMIC DNA]</scope>
    <source>
        <strain evidence="1 2">SS14</strain>
    </source>
</reference>
<dbReference type="OrthoDB" id="3251205at2759"/>
<feature type="non-terminal residue" evidence="1">
    <location>
        <position position="179"/>
    </location>
</feature>
<dbReference type="InterPro" id="IPR040521">
    <property type="entry name" value="KDZ"/>
</dbReference>
<dbReference type="AlphaFoldDB" id="A0A0C9VG69"/>
<protein>
    <submittedName>
        <fullName evidence="1">Uncharacterized protein</fullName>
    </submittedName>
</protein>
<dbReference type="HOGENOM" id="CLU_109650_0_0_1"/>
<organism evidence="1 2">
    <name type="scientific">Sphaerobolus stellatus (strain SS14)</name>
    <dbReference type="NCBI Taxonomy" id="990650"/>
    <lineage>
        <taxon>Eukaryota</taxon>
        <taxon>Fungi</taxon>
        <taxon>Dikarya</taxon>
        <taxon>Basidiomycota</taxon>
        <taxon>Agaricomycotina</taxon>
        <taxon>Agaricomycetes</taxon>
        <taxon>Phallomycetidae</taxon>
        <taxon>Geastrales</taxon>
        <taxon>Sphaerobolaceae</taxon>
        <taxon>Sphaerobolus</taxon>
    </lineage>
</organism>
<feature type="non-terminal residue" evidence="1">
    <location>
        <position position="1"/>
    </location>
</feature>
<accession>A0A0C9VG69</accession>
<proteinExistence type="predicted"/>
<name>A0A0C9VG69_SPHS4</name>
<evidence type="ECO:0000313" key="1">
    <source>
        <dbReference type="EMBL" id="KIJ45984.1"/>
    </source>
</evidence>
<sequence length="179" mass="19827">PQLSIQKFACTLCDLQLTHFPPHLCKHLSTVYDVYLEICQKVNKSLNSKLGRDSVDWQLKNACVAYTYLLEDEPVLTMSCMSFHFLLIKSLLTISSAKYLLALIDHLVGAFNQPLLIGYDIGCGFSATANCSQLLGSKLCDSGSRFCVGSFHGHAHCRSCQLDWHPLHVEGAGLDDFEG</sequence>
<dbReference type="Proteomes" id="UP000054279">
    <property type="component" value="Unassembled WGS sequence"/>
</dbReference>
<dbReference type="Pfam" id="PF18758">
    <property type="entry name" value="KDZ"/>
    <property type="match status" value="1"/>
</dbReference>
<gene>
    <name evidence="1" type="ORF">M422DRAFT_128332</name>
</gene>
<keyword evidence="2" id="KW-1185">Reference proteome</keyword>